<evidence type="ECO:0000256" key="4">
    <source>
        <dbReference type="ARBA" id="ARBA00022490"/>
    </source>
</evidence>
<dbReference type="InterPro" id="IPR016181">
    <property type="entry name" value="Acyl_CoA_acyltransferase"/>
</dbReference>
<name>A0A1E8GP53_9LACT</name>
<accession>A0A1E8GP53</accession>
<dbReference type="AlphaFoldDB" id="A0A1E8GP53"/>
<evidence type="ECO:0000256" key="11">
    <source>
        <dbReference type="ARBA" id="ARBA00032233"/>
    </source>
</evidence>
<protein>
    <recommendedName>
        <fullName evidence="3">Aminoacyltransferase FemA</fullName>
        <ecNumber evidence="2">2.3.2.17</ecNumber>
    </recommendedName>
    <alternativeName>
        <fullName evidence="11">Factor essential for expression of methicillin resistance A</fullName>
    </alternativeName>
    <alternativeName>
        <fullName evidence="10">N-acetylmuramoyl-L-alanyl-D-glutamyl-L-lysyl-(N6-glycyl)-D-alanyl-D-alanine-diphosphoundecaprenyl-N-acetylglucosamine:glycine glycyltransferase</fullName>
    </alternativeName>
</protein>
<dbReference type="GO" id="GO:0000166">
    <property type="term" value="F:nucleotide binding"/>
    <property type="evidence" value="ECO:0007669"/>
    <property type="project" value="InterPro"/>
</dbReference>
<dbReference type="Pfam" id="PF02388">
    <property type="entry name" value="FemAB"/>
    <property type="match status" value="1"/>
</dbReference>
<evidence type="ECO:0000256" key="3">
    <source>
        <dbReference type="ARBA" id="ARBA00016236"/>
    </source>
</evidence>
<evidence type="ECO:0000256" key="9">
    <source>
        <dbReference type="ARBA" id="ARBA00023316"/>
    </source>
</evidence>
<dbReference type="GO" id="GO:0009252">
    <property type="term" value="P:peptidoglycan biosynthetic process"/>
    <property type="evidence" value="ECO:0007669"/>
    <property type="project" value="UniProtKB-KW"/>
</dbReference>
<evidence type="ECO:0000256" key="7">
    <source>
        <dbReference type="ARBA" id="ARBA00022984"/>
    </source>
</evidence>
<dbReference type="RefSeq" id="WP_070791914.1">
    <property type="nucleotide sequence ID" value="NZ_MKIR01000012.1"/>
</dbReference>
<organism evidence="13 14">
    <name type="scientific">Floricoccus tropicus</name>
    <dbReference type="NCBI Taxonomy" id="1859473"/>
    <lineage>
        <taxon>Bacteria</taxon>
        <taxon>Bacillati</taxon>
        <taxon>Bacillota</taxon>
        <taxon>Bacilli</taxon>
        <taxon>Lactobacillales</taxon>
        <taxon>Streptococcaceae</taxon>
        <taxon>Floricoccus</taxon>
    </lineage>
</organism>
<evidence type="ECO:0000256" key="12">
    <source>
        <dbReference type="ARBA" id="ARBA00047483"/>
    </source>
</evidence>
<dbReference type="InterPro" id="IPR003447">
    <property type="entry name" value="FEMABX"/>
</dbReference>
<dbReference type="SUPFAM" id="SSF55729">
    <property type="entry name" value="Acyl-CoA N-acyltransferases (Nat)"/>
    <property type="match status" value="2"/>
</dbReference>
<dbReference type="Proteomes" id="UP000178622">
    <property type="component" value="Unassembled WGS sequence"/>
</dbReference>
<dbReference type="EMBL" id="MKIR01000012">
    <property type="protein sequence ID" value="OFI49393.1"/>
    <property type="molecule type" value="Genomic_DNA"/>
</dbReference>
<evidence type="ECO:0000313" key="13">
    <source>
        <dbReference type="EMBL" id="OFI49393.1"/>
    </source>
</evidence>
<evidence type="ECO:0000256" key="1">
    <source>
        <dbReference type="ARBA" id="ARBA00009943"/>
    </source>
</evidence>
<dbReference type="InterPro" id="IPR010978">
    <property type="entry name" value="tRNA-bd_arm"/>
</dbReference>
<keyword evidence="9" id="KW-0961">Cell wall biogenesis/degradation</keyword>
<proteinExistence type="inferred from homology"/>
<dbReference type="PROSITE" id="PS51191">
    <property type="entry name" value="FEMABX"/>
    <property type="match status" value="1"/>
</dbReference>
<evidence type="ECO:0000256" key="10">
    <source>
        <dbReference type="ARBA" id="ARBA00030706"/>
    </source>
</evidence>
<dbReference type="Gene3D" id="3.40.630.30">
    <property type="match status" value="2"/>
</dbReference>
<gene>
    <name evidence="13" type="ORF">BG261_02080</name>
</gene>
<dbReference type="GO" id="GO:0008360">
    <property type="term" value="P:regulation of cell shape"/>
    <property type="evidence" value="ECO:0007669"/>
    <property type="project" value="UniProtKB-KW"/>
</dbReference>
<reference evidence="14" key="1">
    <citation type="submission" date="2016-09" db="EMBL/GenBank/DDBJ databases">
        <title>Draft genome sequence of a novel species of the family Streptococcaceae isolated from flowers.</title>
        <authorList>
            <person name="Chuah L.-O."/>
            <person name="Yap K.-P."/>
            <person name="Thong K.L."/>
            <person name="Liong M.T."/>
            <person name="Ahmad R."/>
            <person name="Rusul G."/>
        </authorList>
    </citation>
    <scope>NUCLEOTIDE SEQUENCE [LARGE SCALE GENOMIC DNA]</scope>
    <source>
        <strain evidence="14">DF1</strain>
    </source>
</reference>
<dbReference type="STRING" id="1859473.BG261_02080"/>
<evidence type="ECO:0000256" key="5">
    <source>
        <dbReference type="ARBA" id="ARBA00022679"/>
    </source>
</evidence>
<keyword evidence="6" id="KW-0133">Cell shape</keyword>
<evidence type="ECO:0000313" key="14">
    <source>
        <dbReference type="Proteomes" id="UP000178622"/>
    </source>
</evidence>
<comment type="similarity">
    <text evidence="1">Belongs to the FemABX family.</text>
</comment>
<dbReference type="Gene3D" id="1.20.58.90">
    <property type="match status" value="1"/>
</dbReference>
<sequence>MLKNNIFREISDEQFLEIASNAVEGDWQQTLEMRNYLHSSNWDTYLMGLVDENNNPIMASLIFGKKIFAGYRMELTHGPLYKEFSMDNYVEYLEGLKKFAKEKNALEFYIRPNVTFQMFNDQGETTSESNDMFLEMMEKEGFKKIPSDDMNNYEWRYVKNLNDFDQKTLFKSFTKDGQYSIKKTKQFGVRVRSLSYEELPNFKKVTEHTAERRGYDDKSLEYYQDIYNIFGDKAEFLVAEINLKDYKDNLIANQNDLKTKLADIEEFLVKTPNSRKKNNQKKEVVSEISTYDKRISEADELIEEHGKNDILLSVALFIYSSTETVYLFSGTYDKYKRFYAPFAIQEYALNKTLANNVPVYNFYGISGKFDGSDGVLGFKTNFSGYITQKVGEFVYYPKPAKKKVIDFAKSITGRN</sequence>
<comment type="catalytic activity">
    <reaction evidence="12">
        <text>beta-D-GlcNAc-(1-&gt;4)-Mur2Ac(oyl-L-Ala-D-isoglutaminyl-L-Lys-(N(6)-Gly)-D-Ala-D-Ala)-di-trans,octa-cis-undecaprenyl diphosphate + 2 glycyl-tRNA(Gly) = MurNAc-L-Ala-D-isoglutaminyl-L-Lys-(N(6)-tri-Gly)-D-Ala-D-Ala-diphospho-di-trans,octa-cis-undecaprenyl-GlcNAc + 2 tRNA(Gly) + 2 H(+)</text>
        <dbReference type="Rhea" id="RHEA:30439"/>
        <dbReference type="Rhea" id="RHEA-COMP:9664"/>
        <dbReference type="Rhea" id="RHEA-COMP:9683"/>
        <dbReference type="ChEBI" id="CHEBI:15378"/>
        <dbReference type="ChEBI" id="CHEBI:62234"/>
        <dbReference type="ChEBI" id="CHEBI:62235"/>
        <dbReference type="ChEBI" id="CHEBI:78442"/>
        <dbReference type="ChEBI" id="CHEBI:78522"/>
        <dbReference type="EC" id="2.3.2.17"/>
    </reaction>
</comment>
<dbReference type="PANTHER" id="PTHR36174:SF2">
    <property type="entry name" value="AMINOACYLTRANSFERASE FEMA"/>
    <property type="match status" value="1"/>
</dbReference>
<keyword evidence="8" id="KW-0012">Acyltransferase</keyword>
<evidence type="ECO:0000256" key="8">
    <source>
        <dbReference type="ARBA" id="ARBA00023315"/>
    </source>
</evidence>
<dbReference type="GO" id="GO:0071555">
    <property type="term" value="P:cell wall organization"/>
    <property type="evidence" value="ECO:0007669"/>
    <property type="project" value="UniProtKB-KW"/>
</dbReference>
<keyword evidence="5" id="KW-0808">Transferase</keyword>
<dbReference type="EC" id="2.3.2.17" evidence="2"/>
<dbReference type="InterPro" id="IPR050644">
    <property type="entry name" value="PG_Glycine_Bridge_Synth"/>
</dbReference>
<evidence type="ECO:0000256" key="2">
    <source>
        <dbReference type="ARBA" id="ARBA00012466"/>
    </source>
</evidence>
<dbReference type="OrthoDB" id="2303924at2"/>
<dbReference type="GO" id="GO:0016755">
    <property type="term" value="F:aminoacyltransferase activity"/>
    <property type="evidence" value="ECO:0007669"/>
    <property type="project" value="InterPro"/>
</dbReference>
<keyword evidence="14" id="KW-1185">Reference proteome</keyword>
<keyword evidence="7" id="KW-0573">Peptidoglycan synthesis</keyword>
<keyword evidence="4" id="KW-0963">Cytoplasm</keyword>
<dbReference type="SUPFAM" id="SSF46589">
    <property type="entry name" value="tRNA-binding arm"/>
    <property type="match status" value="1"/>
</dbReference>
<evidence type="ECO:0000256" key="6">
    <source>
        <dbReference type="ARBA" id="ARBA00022960"/>
    </source>
</evidence>
<comment type="caution">
    <text evidence="13">The sequence shown here is derived from an EMBL/GenBank/DDBJ whole genome shotgun (WGS) entry which is preliminary data.</text>
</comment>
<dbReference type="PANTHER" id="PTHR36174">
    <property type="entry name" value="LIPID II:GLYCINE GLYCYLTRANSFERASE"/>
    <property type="match status" value="1"/>
</dbReference>